<organism evidence="4 5">
    <name type="scientific">Lithohypha guttulata</name>
    <dbReference type="NCBI Taxonomy" id="1690604"/>
    <lineage>
        <taxon>Eukaryota</taxon>
        <taxon>Fungi</taxon>
        <taxon>Dikarya</taxon>
        <taxon>Ascomycota</taxon>
        <taxon>Pezizomycotina</taxon>
        <taxon>Eurotiomycetes</taxon>
        <taxon>Chaetothyriomycetidae</taxon>
        <taxon>Chaetothyriales</taxon>
        <taxon>Trichomeriaceae</taxon>
        <taxon>Lithohypha</taxon>
    </lineage>
</organism>
<feature type="compositionally biased region" description="Pro residues" evidence="2">
    <location>
        <begin position="51"/>
        <end position="65"/>
    </location>
</feature>
<dbReference type="SUPFAM" id="SSF46689">
    <property type="entry name" value="Homeodomain-like"/>
    <property type="match status" value="1"/>
</dbReference>
<dbReference type="Proteomes" id="UP001309876">
    <property type="component" value="Unassembled WGS sequence"/>
</dbReference>
<gene>
    <name evidence="4" type="ORF">LTR05_003044</name>
</gene>
<name>A0AAN7T383_9EURO</name>
<dbReference type="InterPro" id="IPR050863">
    <property type="entry name" value="CenT-Element_Derived"/>
</dbReference>
<evidence type="ECO:0000256" key="2">
    <source>
        <dbReference type="SAM" id="MobiDB-lite"/>
    </source>
</evidence>
<dbReference type="PANTHER" id="PTHR19303:SF70">
    <property type="entry name" value="HTH CENPB-TYPE DOMAIN-CONTAINING PROTEIN"/>
    <property type="match status" value="1"/>
</dbReference>
<dbReference type="InterPro" id="IPR006600">
    <property type="entry name" value="HTH_CenpB_DNA-bd_dom"/>
</dbReference>
<feature type="compositionally biased region" description="Polar residues" evidence="2">
    <location>
        <begin position="83"/>
        <end position="106"/>
    </location>
</feature>
<feature type="region of interest" description="Disordered" evidence="2">
    <location>
        <begin position="1"/>
        <end position="114"/>
    </location>
</feature>
<evidence type="ECO:0000259" key="3">
    <source>
        <dbReference type="PROSITE" id="PS51253"/>
    </source>
</evidence>
<dbReference type="PANTHER" id="PTHR19303">
    <property type="entry name" value="TRANSPOSON"/>
    <property type="match status" value="1"/>
</dbReference>
<dbReference type="Pfam" id="PF03221">
    <property type="entry name" value="HTH_Tnp_Tc5"/>
    <property type="match status" value="1"/>
</dbReference>
<dbReference type="InterPro" id="IPR009057">
    <property type="entry name" value="Homeodomain-like_sf"/>
</dbReference>
<comment type="caution">
    <text evidence="4">The sequence shown here is derived from an EMBL/GenBank/DDBJ whole genome shotgun (WGS) entry which is preliminary data.</text>
</comment>
<feature type="compositionally biased region" description="Polar residues" evidence="2">
    <location>
        <begin position="251"/>
        <end position="266"/>
    </location>
</feature>
<evidence type="ECO:0000313" key="4">
    <source>
        <dbReference type="EMBL" id="KAK5088822.1"/>
    </source>
</evidence>
<keyword evidence="1" id="KW-0238">DNA-binding</keyword>
<dbReference type="PROSITE" id="PS51253">
    <property type="entry name" value="HTH_CENPB"/>
    <property type="match status" value="1"/>
</dbReference>
<protein>
    <recommendedName>
        <fullName evidence="3">HTH CENPB-type domain-containing protein</fullName>
    </recommendedName>
</protein>
<dbReference type="EMBL" id="JAVRRJ010000002">
    <property type="protein sequence ID" value="KAK5088822.1"/>
    <property type="molecule type" value="Genomic_DNA"/>
</dbReference>
<feature type="domain" description="HTH CENPB-type" evidence="3">
    <location>
        <begin position="171"/>
        <end position="242"/>
    </location>
</feature>
<sequence length="515" mass="56961">MSPSHHESHTPSYGNDSWAGLGTYTQPGQQHGNGGQNAYHGYDYTTSTPMPLEPSYPMSRPPPYATPQHSQMPPPLIMPHAAISTQTPVSATSMSSDITPTSAKASSSRRKLTDDERRLMCLEAENNPTMKQTQIGAKFNVERRQASPTVSKILRQKEKYMKVQAKEEVTSPGKKPKMKLPDVEKTLANWARNQQKKGLLLTTDELRKQVLMFTSGRTDQQVYTSTEWLENFQKHHLHSTSRTTSREDTAETSTSHSETLDNSPISVNGLVSPPISAIEESALRSNRGGGIFDFDVAEYEQSPSLTHGFPSDSNLSSGALMSPVSPELGRDYVSSMFEDDGIEMSSRQRSMTLPQLVAISASRPGSSHTSLPALPVRSVSNANQQKQVSVDPRQTMKRHKSVPDIHEAEGVRYSTMQPPPLPRSADISPISMPGSPSYPDDTIKALHNIKKLLEQRPDVAEPDDYVMIGKLMEKLKLLKTRSPTGTPMLPGGMHHVEMMDSPRLSKKRTMIEMSM</sequence>
<proteinExistence type="predicted"/>
<dbReference type="GO" id="GO:0003677">
    <property type="term" value="F:DNA binding"/>
    <property type="evidence" value="ECO:0007669"/>
    <property type="project" value="UniProtKB-KW"/>
</dbReference>
<accession>A0AAN7T383</accession>
<dbReference type="GO" id="GO:0005634">
    <property type="term" value="C:nucleus"/>
    <property type="evidence" value="ECO:0007669"/>
    <property type="project" value="TreeGrafter"/>
</dbReference>
<evidence type="ECO:0000313" key="5">
    <source>
        <dbReference type="Proteomes" id="UP001309876"/>
    </source>
</evidence>
<reference evidence="4 5" key="1">
    <citation type="submission" date="2023-08" db="EMBL/GenBank/DDBJ databases">
        <title>Black Yeasts Isolated from many extreme environments.</title>
        <authorList>
            <person name="Coleine C."/>
            <person name="Stajich J.E."/>
            <person name="Selbmann L."/>
        </authorList>
    </citation>
    <scope>NUCLEOTIDE SEQUENCE [LARGE SCALE GENOMIC DNA]</scope>
    <source>
        <strain evidence="4 5">CCFEE 5910</strain>
    </source>
</reference>
<dbReference type="Gene3D" id="1.10.10.60">
    <property type="entry name" value="Homeodomain-like"/>
    <property type="match status" value="2"/>
</dbReference>
<feature type="region of interest" description="Disordered" evidence="2">
    <location>
        <begin position="381"/>
        <end position="402"/>
    </location>
</feature>
<dbReference type="AlphaFoldDB" id="A0AAN7T383"/>
<keyword evidence="5" id="KW-1185">Reference proteome</keyword>
<feature type="region of interest" description="Disordered" evidence="2">
    <location>
        <begin position="235"/>
        <end position="267"/>
    </location>
</feature>
<evidence type="ECO:0000256" key="1">
    <source>
        <dbReference type="ARBA" id="ARBA00023125"/>
    </source>
</evidence>